<dbReference type="PANTHER" id="PTHR19282:SF544">
    <property type="entry name" value="TETRASPANIN"/>
    <property type="match status" value="1"/>
</dbReference>
<gene>
    <name evidence="7" type="ORF">SPHA_16940</name>
</gene>
<evidence type="ECO:0000256" key="6">
    <source>
        <dbReference type="RuleBase" id="RU361218"/>
    </source>
</evidence>
<comment type="subcellular location">
    <subcellularLocation>
        <location evidence="1 6">Membrane</location>
        <topology evidence="1 6">Multi-pass membrane protein</topology>
    </subcellularLocation>
</comment>
<dbReference type="CDD" id="cd03156">
    <property type="entry name" value="uroplakin_I_like_LEL"/>
    <property type="match status" value="1"/>
</dbReference>
<keyword evidence="8" id="KW-1185">Reference proteome</keyword>
<proteinExistence type="inferred from homology"/>
<evidence type="ECO:0000256" key="1">
    <source>
        <dbReference type="ARBA" id="ARBA00004141"/>
    </source>
</evidence>
<protein>
    <recommendedName>
        <fullName evidence="6">Tetraspanin</fullName>
    </recommendedName>
</protein>
<comment type="caution">
    <text evidence="7">The sequence shown here is derived from an EMBL/GenBank/DDBJ whole genome shotgun (WGS) entry which is preliminary data.</text>
</comment>
<name>A0A812BHU3_ACAPH</name>
<feature type="transmembrane region" description="Helical" evidence="6">
    <location>
        <begin position="194"/>
        <end position="216"/>
    </location>
</feature>
<dbReference type="Gene3D" id="1.10.1450.10">
    <property type="entry name" value="Tetraspanin"/>
    <property type="match status" value="1"/>
</dbReference>
<dbReference type="OrthoDB" id="10033535at2759"/>
<evidence type="ECO:0000313" key="8">
    <source>
        <dbReference type="Proteomes" id="UP000597762"/>
    </source>
</evidence>
<keyword evidence="5 6" id="KW-0472">Membrane</keyword>
<dbReference type="PRINTS" id="PR00259">
    <property type="entry name" value="TMFOUR"/>
</dbReference>
<keyword evidence="4 6" id="KW-1133">Transmembrane helix</keyword>
<dbReference type="InterPro" id="IPR018499">
    <property type="entry name" value="Tetraspanin/Peripherin"/>
</dbReference>
<accession>A0A812BHU3</accession>
<evidence type="ECO:0000256" key="3">
    <source>
        <dbReference type="ARBA" id="ARBA00022692"/>
    </source>
</evidence>
<dbReference type="GO" id="GO:0005886">
    <property type="term" value="C:plasma membrane"/>
    <property type="evidence" value="ECO:0007669"/>
    <property type="project" value="TreeGrafter"/>
</dbReference>
<feature type="transmembrane region" description="Helical" evidence="6">
    <location>
        <begin position="27"/>
        <end position="48"/>
    </location>
</feature>
<organism evidence="7 8">
    <name type="scientific">Acanthosepion pharaonis</name>
    <name type="common">Pharaoh cuttlefish</name>
    <name type="synonym">Sepia pharaonis</name>
    <dbReference type="NCBI Taxonomy" id="158019"/>
    <lineage>
        <taxon>Eukaryota</taxon>
        <taxon>Metazoa</taxon>
        <taxon>Spiralia</taxon>
        <taxon>Lophotrochozoa</taxon>
        <taxon>Mollusca</taxon>
        <taxon>Cephalopoda</taxon>
        <taxon>Coleoidea</taxon>
        <taxon>Decapodiformes</taxon>
        <taxon>Sepiida</taxon>
        <taxon>Sepiina</taxon>
        <taxon>Sepiidae</taxon>
        <taxon>Acanthosepion</taxon>
    </lineage>
</organism>
<evidence type="ECO:0000313" key="7">
    <source>
        <dbReference type="EMBL" id="CAE1228717.1"/>
    </source>
</evidence>
<reference evidence="7" key="1">
    <citation type="submission" date="2021-01" db="EMBL/GenBank/DDBJ databases">
        <authorList>
            <person name="Li R."/>
            <person name="Bekaert M."/>
        </authorList>
    </citation>
    <scope>NUCLEOTIDE SEQUENCE</scope>
    <source>
        <strain evidence="7">Farmed</strain>
    </source>
</reference>
<evidence type="ECO:0000256" key="5">
    <source>
        <dbReference type="ARBA" id="ARBA00023136"/>
    </source>
</evidence>
<dbReference type="AlphaFoldDB" id="A0A812BHU3"/>
<evidence type="ECO:0000256" key="2">
    <source>
        <dbReference type="ARBA" id="ARBA00006840"/>
    </source>
</evidence>
<sequence>MVVDPNIVNRFEITIDTEDPYFRTSSYILIAFGVFVFLVGFCGCCGAIRKSRCLLGFYFFFLLCIMAGELAAGILAALYKKELLEQKMTVNLKTFVRTKYNTTNNQISSRTWDIVQMEGKCCGVMGPKDYLNSTWYENHNRTVKLPKSCCKLANNNPLSPEYENESGCVEMLEDFNNKGCKDEMEKWVSKHMNILIGVGCGIALLEIFGLLVSIFLCREADKEAASC</sequence>
<comment type="similarity">
    <text evidence="2 6">Belongs to the tetraspanin (TM4SF) family.</text>
</comment>
<dbReference type="PIRSF" id="PIRSF002419">
    <property type="entry name" value="Tetraspanin"/>
    <property type="match status" value="1"/>
</dbReference>
<dbReference type="Proteomes" id="UP000597762">
    <property type="component" value="Unassembled WGS sequence"/>
</dbReference>
<dbReference type="InterPro" id="IPR000301">
    <property type="entry name" value="Tetraspanin_animals"/>
</dbReference>
<dbReference type="Pfam" id="PF00335">
    <property type="entry name" value="Tetraspanin"/>
    <property type="match status" value="1"/>
</dbReference>
<evidence type="ECO:0000256" key="4">
    <source>
        <dbReference type="ARBA" id="ARBA00022989"/>
    </source>
</evidence>
<dbReference type="PANTHER" id="PTHR19282">
    <property type="entry name" value="TETRASPANIN"/>
    <property type="match status" value="1"/>
</dbReference>
<feature type="transmembrane region" description="Helical" evidence="6">
    <location>
        <begin position="55"/>
        <end position="79"/>
    </location>
</feature>
<dbReference type="SUPFAM" id="SSF48652">
    <property type="entry name" value="Tetraspanin"/>
    <property type="match status" value="1"/>
</dbReference>
<dbReference type="EMBL" id="CAHIKZ030000601">
    <property type="protein sequence ID" value="CAE1228717.1"/>
    <property type="molecule type" value="Genomic_DNA"/>
</dbReference>
<dbReference type="InterPro" id="IPR008952">
    <property type="entry name" value="Tetraspanin_EC2_sf"/>
</dbReference>
<comment type="caution">
    <text evidence="6">Lacks conserved residue(s) required for the propagation of feature annotation.</text>
</comment>
<keyword evidence="3 6" id="KW-0812">Transmembrane</keyword>